<reference evidence="3" key="1">
    <citation type="submission" date="2018-03" db="EMBL/GenBank/DDBJ databases">
        <title>Ecological and genomic features of two cosmopolitan and abundant freshwater picocyanobacteria.</title>
        <authorList>
            <person name="Cabello-Yeves P.J."/>
            <person name="Picazo A."/>
            <person name="Camacho A."/>
            <person name="Callieri C."/>
            <person name="Rosselli R."/>
            <person name="Roda-Garcia J."/>
            <person name="Coutinho F.H."/>
            <person name="Rodriguez-Valera F."/>
        </authorList>
    </citation>
    <scope>NUCLEOTIDE SEQUENCE [LARGE SCALE GENOMIC DNA]</scope>
    <source>
        <strain evidence="3">Tous</strain>
    </source>
</reference>
<evidence type="ECO:0000313" key="2">
    <source>
        <dbReference type="EMBL" id="PSI00268.1"/>
    </source>
</evidence>
<dbReference type="Proteomes" id="UP000240206">
    <property type="component" value="Unassembled WGS sequence"/>
</dbReference>
<feature type="region of interest" description="Disordered" evidence="1">
    <location>
        <begin position="1"/>
        <end position="30"/>
    </location>
</feature>
<accession>A0A2P7EAQ0</accession>
<organism evidence="2 3">
    <name type="scientific">Synechococcus lacustris str. Tous</name>
    <dbReference type="NCBI Taxonomy" id="1910958"/>
    <lineage>
        <taxon>Bacteria</taxon>
        <taxon>Bacillati</taxon>
        <taxon>Cyanobacteriota</taxon>
        <taxon>Cyanophyceae</taxon>
        <taxon>Synechococcales</taxon>
        <taxon>Synechococcaceae</taxon>
        <taxon>Synechococcus</taxon>
    </lineage>
</organism>
<proteinExistence type="predicted"/>
<feature type="compositionally biased region" description="Basic residues" evidence="1">
    <location>
        <begin position="1"/>
        <end position="11"/>
    </location>
</feature>
<feature type="non-terminal residue" evidence="2">
    <location>
        <position position="64"/>
    </location>
</feature>
<evidence type="ECO:0000313" key="3">
    <source>
        <dbReference type="Proteomes" id="UP000240206"/>
    </source>
</evidence>
<sequence length="64" mass="7101">MAIAKTHKAKTHRAEISPRQFTSGQNHGQQQWVETPLQAFANARLLLNENARPGDKTSPVIATH</sequence>
<comment type="caution">
    <text evidence="2">The sequence shown here is derived from an EMBL/GenBank/DDBJ whole genome shotgun (WGS) entry which is preliminary data.</text>
</comment>
<dbReference type="AlphaFoldDB" id="A0A2P7EAQ0"/>
<dbReference type="EMBL" id="PXVC01000184">
    <property type="protein sequence ID" value="PSI00268.1"/>
    <property type="molecule type" value="Genomic_DNA"/>
</dbReference>
<keyword evidence="3" id="KW-1185">Reference proteome</keyword>
<evidence type="ECO:0000256" key="1">
    <source>
        <dbReference type="SAM" id="MobiDB-lite"/>
    </source>
</evidence>
<gene>
    <name evidence="2" type="ORF">C7K08_14080</name>
</gene>
<dbReference type="RefSeq" id="WP_153062431.1">
    <property type="nucleotide sequence ID" value="NZ_PXVC01000184.1"/>
</dbReference>
<name>A0A2P7EAQ0_9SYNE</name>
<feature type="compositionally biased region" description="Polar residues" evidence="1">
    <location>
        <begin position="19"/>
        <end position="30"/>
    </location>
</feature>
<protein>
    <submittedName>
        <fullName evidence="2">Uncharacterized protein</fullName>
    </submittedName>
</protein>